<keyword evidence="8 12" id="KW-0479">Metal-binding</keyword>
<dbReference type="Proteomes" id="UP001211894">
    <property type="component" value="Unassembled WGS sequence"/>
</dbReference>
<evidence type="ECO:0000256" key="10">
    <source>
        <dbReference type="ARBA" id="ARBA00022909"/>
    </source>
</evidence>
<proteinExistence type="inferred from homology"/>
<organism evidence="14 15">
    <name type="scientific">Bacillus changyiensis</name>
    <dbReference type="NCBI Taxonomy" id="3004103"/>
    <lineage>
        <taxon>Bacteria</taxon>
        <taxon>Bacillati</taxon>
        <taxon>Bacillota</taxon>
        <taxon>Bacilli</taxon>
        <taxon>Bacillales</taxon>
        <taxon>Bacillaceae</taxon>
        <taxon>Bacillus</taxon>
    </lineage>
</organism>
<feature type="domain" description="Pterin-binding" evidence="13">
    <location>
        <begin position="25"/>
        <end position="271"/>
    </location>
</feature>
<comment type="function">
    <text evidence="12">Catalyzes the condensation of para-aminobenzoate (pABA) with 6-hydroxymethyl-7,8-dihydropterin diphosphate (DHPt-PP) to form 7,8-dihydropteroate (H2Pte), the immediate precursor of folate derivatives.</text>
</comment>
<dbReference type="PANTHER" id="PTHR20941:SF1">
    <property type="entry name" value="FOLIC ACID SYNTHESIS PROTEIN FOL1"/>
    <property type="match status" value="1"/>
</dbReference>
<dbReference type="Pfam" id="PF00809">
    <property type="entry name" value="Pterin_bind"/>
    <property type="match status" value="1"/>
</dbReference>
<dbReference type="GO" id="GO:0004156">
    <property type="term" value="F:dihydropteroate synthase activity"/>
    <property type="evidence" value="ECO:0007669"/>
    <property type="project" value="UniProtKB-EC"/>
</dbReference>
<comment type="catalytic activity">
    <reaction evidence="1">
        <text>(7,8-dihydropterin-6-yl)methyl diphosphate + 4-aminobenzoate = 7,8-dihydropteroate + diphosphate</text>
        <dbReference type="Rhea" id="RHEA:19949"/>
        <dbReference type="ChEBI" id="CHEBI:17836"/>
        <dbReference type="ChEBI" id="CHEBI:17839"/>
        <dbReference type="ChEBI" id="CHEBI:33019"/>
        <dbReference type="ChEBI" id="CHEBI:72950"/>
        <dbReference type="EC" id="2.5.1.15"/>
    </reaction>
</comment>
<dbReference type="CDD" id="cd00739">
    <property type="entry name" value="DHPS"/>
    <property type="match status" value="1"/>
</dbReference>
<dbReference type="EC" id="2.5.1.15" evidence="5 12"/>
<dbReference type="InterPro" id="IPR000489">
    <property type="entry name" value="Pterin-binding_dom"/>
</dbReference>
<name>A0ABT4XAJ8_9BACI</name>
<keyword evidence="9 12" id="KW-0460">Magnesium</keyword>
<comment type="caution">
    <text evidence="14">The sequence shown here is derived from an EMBL/GenBank/DDBJ whole genome shotgun (WGS) entry which is preliminary data.</text>
</comment>
<evidence type="ECO:0000256" key="7">
    <source>
        <dbReference type="ARBA" id="ARBA00022679"/>
    </source>
</evidence>
<evidence type="ECO:0000256" key="1">
    <source>
        <dbReference type="ARBA" id="ARBA00000012"/>
    </source>
</evidence>
<dbReference type="EMBL" id="JAQKAB010000016">
    <property type="protein sequence ID" value="MDA7028357.1"/>
    <property type="molecule type" value="Genomic_DNA"/>
</dbReference>
<evidence type="ECO:0000256" key="3">
    <source>
        <dbReference type="ARBA" id="ARBA00004763"/>
    </source>
</evidence>
<evidence type="ECO:0000256" key="8">
    <source>
        <dbReference type="ARBA" id="ARBA00022723"/>
    </source>
</evidence>
<dbReference type="PROSITE" id="PS00792">
    <property type="entry name" value="DHPS_1"/>
    <property type="match status" value="1"/>
</dbReference>
<comment type="pathway">
    <text evidence="3 12">Cofactor biosynthesis; tetrahydrofolate biosynthesis; 7,8-dihydrofolate from 2-amino-4-hydroxy-6-hydroxymethyl-7,8-dihydropteridine diphosphate and 4-aminobenzoate: step 1/2.</text>
</comment>
<dbReference type="InterPro" id="IPR011005">
    <property type="entry name" value="Dihydropteroate_synth-like_sf"/>
</dbReference>
<dbReference type="RefSeq" id="WP_271342174.1">
    <property type="nucleotide sequence ID" value="NZ_JAQKAB010000016.1"/>
</dbReference>
<keyword evidence="15" id="KW-1185">Reference proteome</keyword>
<protein>
    <recommendedName>
        <fullName evidence="6 12">Dihydropteroate synthase</fullName>
        <shortName evidence="12">DHPS</shortName>
        <ecNumber evidence="5 12">2.5.1.15</ecNumber>
    </recommendedName>
    <alternativeName>
        <fullName evidence="11 12">Dihydropteroate pyrophosphorylase</fullName>
    </alternativeName>
</protein>
<gene>
    <name evidence="14" type="primary">folP</name>
    <name evidence="14" type="ORF">PJ311_17590</name>
</gene>
<dbReference type="InterPro" id="IPR045031">
    <property type="entry name" value="DHP_synth-like"/>
</dbReference>
<keyword evidence="7 12" id="KW-0808">Transferase</keyword>
<evidence type="ECO:0000313" key="15">
    <source>
        <dbReference type="Proteomes" id="UP001211894"/>
    </source>
</evidence>
<evidence type="ECO:0000256" key="4">
    <source>
        <dbReference type="ARBA" id="ARBA00009503"/>
    </source>
</evidence>
<evidence type="ECO:0000256" key="6">
    <source>
        <dbReference type="ARBA" id="ARBA00016919"/>
    </source>
</evidence>
<dbReference type="NCBIfam" id="TIGR01496">
    <property type="entry name" value="DHPS"/>
    <property type="match status" value="1"/>
</dbReference>
<evidence type="ECO:0000256" key="5">
    <source>
        <dbReference type="ARBA" id="ARBA00012458"/>
    </source>
</evidence>
<reference evidence="14 15" key="1">
    <citation type="submission" date="2023-01" db="EMBL/GenBank/DDBJ databases">
        <title>Bacillus changyiensis sp. nov., isolated from a coastal deposit.</title>
        <authorList>
            <person name="Xiao G."/>
            <person name="Lai Q."/>
            <person name="Hu Z."/>
            <person name="Shao Z."/>
        </authorList>
    </citation>
    <scope>NUCLEOTIDE SEQUENCE [LARGE SCALE GENOMIC DNA]</scope>
    <source>
        <strain evidence="14 15">CLL-7-23</strain>
    </source>
</reference>
<evidence type="ECO:0000259" key="13">
    <source>
        <dbReference type="PROSITE" id="PS50972"/>
    </source>
</evidence>
<evidence type="ECO:0000256" key="11">
    <source>
        <dbReference type="ARBA" id="ARBA00030193"/>
    </source>
</evidence>
<comment type="cofactor">
    <cofactor evidence="2 12">
        <name>Mg(2+)</name>
        <dbReference type="ChEBI" id="CHEBI:18420"/>
    </cofactor>
</comment>
<evidence type="ECO:0000313" key="14">
    <source>
        <dbReference type="EMBL" id="MDA7028357.1"/>
    </source>
</evidence>
<evidence type="ECO:0000256" key="2">
    <source>
        <dbReference type="ARBA" id="ARBA00001946"/>
    </source>
</evidence>
<sequence length="285" mass="31276">MTPQTLIRSKRLTAKHHTLSYEDQTLIMGILNVTPDSFSDGGKYNSIDRAVIHANQMVKDGAHILDIGGESTRPGADKVSLDEELTRVIPVIEKLVQEIDVPISIDTYKAKVADEAIKAGAVIINDVWGAKADPQMASIAATHDVPIVLMHNRKERNYTNLISDMISDLMESVSIAKTAGIQDHHIVIDPGIGFAKTYSDNLVVMKQLETFCQLGYPVLLGTSRKTFIGRVLDLPPEERAEGTGATVCLGIQKGCDIVRVHDVKQISRMAKMMDAMMDKGGVYHR</sequence>
<accession>A0ABT4XAJ8</accession>
<dbReference type="InterPro" id="IPR006390">
    <property type="entry name" value="DHP_synth_dom"/>
</dbReference>
<evidence type="ECO:0000256" key="12">
    <source>
        <dbReference type="RuleBase" id="RU361205"/>
    </source>
</evidence>
<dbReference type="PROSITE" id="PS50972">
    <property type="entry name" value="PTERIN_BINDING"/>
    <property type="match status" value="1"/>
</dbReference>
<dbReference type="PANTHER" id="PTHR20941">
    <property type="entry name" value="FOLATE SYNTHESIS PROTEINS"/>
    <property type="match status" value="1"/>
</dbReference>
<keyword evidence="10 12" id="KW-0289">Folate biosynthesis</keyword>
<evidence type="ECO:0000256" key="9">
    <source>
        <dbReference type="ARBA" id="ARBA00022842"/>
    </source>
</evidence>
<dbReference type="Gene3D" id="3.20.20.20">
    <property type="entry name" value="Dihydropteroate synthase-like"/>
    <property type="match status" value="1"/>
</dbReference>
<dbReference type="SUPFAM" id="SSF51717">
    <property type="entry name" value="Dihydropteroate synthetase-like"/>
    <property type="match status" value="1"/>
</dbReference>
<comment type="similarity">
    <text evidence="4 12">Belongs to the DHPS family.</text>
</comment>
<dbReference type="PROSITE" id="PS00793">
    <property type="entry name" value="DHPS_2"/>
    <property type="match status" value="1"/>
</dbReference>